<evidence type="ECO:0000256" key="2">
    <source>
        <dbReference type="SAM" id="SignalP"/>
    </source>
</evidence>
<feature type="compositionally biased region" description="Polar residues" evidence="1">
    <location>
        <begin position="108"/>
        <end position="121"/>
    </location>
</feature>
<feature type="chain" id="PRO_5021335533" description="Hydrophobin" evidence="2">
    <location>
        <begin position="20"/>
        <end position="165"/>
    </location>
</feature>
<proteinExistence type="predicted"/>
<dbReference type="OrthoDB" id="3065412at2759"/>
<sequence length="165" mass="16589">MKVTQRTFALLSTVSLVSAQLPSCAVSKAVYLVCRHSAVRPILAASALTIRSPKTLAAVRCPNAIQPILIVSVISFAVNLCSGAGISIASTLPSCPSSTSGASSASSVIPTTGARTTSASPSTTYSVASSTDATTSLSAGAENQQLRSRLQAGGAILAILVLNLL</sequence>
<organism evidence="3 4">
    <name type="scientific">Botryotinia convoluta</name>
    <dbReference type="NCBI Taxonomy" id="54673"/>
    <lineage>
        <taxon>Eukaryota</taxon>
        <taxon>Fungi</taxon>
        <taxon>Dikarya</taxon>
        <taxon>Ascomycota</taxon>
        <taxon>Pezizomycotina</taxon>
        <taxon>Leotiomycetes</taxon>
        <taxon>Helotiales</taxon>
        <taxon>Sclerotiniaceae</taxon>
        <taxon>Botryotinia</taxon>
    </lineage>
</organism>
<reference evidence="3 4" key="1">
    <citation type="submission" date="2017-12" db="EMBL/GenBank/DDBJ databases">
        <title>Comparative genomics of Botrytis spp.</title>
        <authorList>
            <person name="Valero-Jimenez C.A."/>
            <person name="Tapia P."/>
            <person name="Veloso J."/>
            <person name="Silva-Moreno E."/>
            <person name="Staats M."/>
            <person name="Valdes J.H."/>
            <person name="Van Kan J.A.L."/>
        </authorList>
    </citation>
    <scope>NUCLEOTIDE SEQUENCE [LARGE SCALE GENOMIC DNA]</scope>
    <source>
        <strain evidence="3 4">MUCL11595</strain>
    </source>
</reference>
<evidence type="ECO:0000313" key="4">
    <source>
        <dbReference type="Proteomes" id="UP000297527"/>
    </source>
</evidence>
<keyword evidence="2" id="KW-0732">Signal</keyword>
<evidence type="ECO:0000256" key="1">
    <source>
        <dbReference type="SAM" id="MobiDB-lite"/>
    </source>
</evidence>
<protein>
    <recommendedName>
        <fullName evidence="5">Hydrophobin</fullName>
    </recommendedName>
</protein>
<evidence type="ECO:0000313" key="3">
    <source>
        <dbReference type="EMBL" id="TGO58033.1"/>
    </source>
</evidence>
<keyword evidence="4" id="KW-1185">Reference proteome</keyword>
<dbReference type="EMBL" id="PQXN01000059">
    <property type="protein sequence ID" value="TGO58033.1"/>
    <property type="molecule type" value="Genomic_DNA"/>
</dbReference>
<dbReference type="Proteomes" id="UP000297527">
    <property type="component" value="Unassembled WGS sequence"/>
</dbReference>
<feature type="signal peptide" evidence="2">
    <location>
        <begin position="1"/>
        <end position="19"/>
    </location>
</feature>
<accession>A0A4Z1IMT0</accession>
<dbReference type="AlphaFoldDB" id="A0A4Z1IMT0"/>
<name>A0A4Z1IMT0_9HELO</name>
<feature type="region of interest" description="Disordered" evidence="1">
    <location>
        <begin position="102"/>
        <end position="125"/>
    </location>
</feature>
<evidence type="ECO:0008006" key="5">
    <source>
        <dbReference type="Google" id="ProtNLM"/>
    </source>
</evidence>
<gene>
    <name evidence="3" type="ORF">BCON_0059g00120</name>
</gene>
<comment type="caution">
    <text evidence="3">The sequence shown here is derived from an EMBL/GenBank/DDBJ whole genome shotgun (WGS) entry which is preliminary data.</text>
</comment>